<proteinExistence type="predicted"/>
<comment type="caution">
    <text evidence="2">The sequence shown here is derived from an EMBL/GenBank/DDBJ whole genome shotgun (WGS) entry which is preliminary data.</text>
</comment>
<keyword evidence="3" id="KW-1185">Reference proteome</keyword>
<reference evidence="2" key="1">
    <citation type="submission" date="2018-01" db="EMBL/GenBank/DDBJ databases">
        <authorList>
            <person name="Chaillou S."/>
        </authorList>
    </citation>
    <scope>NUCLEOTIDE SEQUENCE [LARGE SCALE GENOMIC DNA]</scope>
    <source>
        <strain evidence="2">MFPC41A2801</strain>
    </source>
</reference>
<dbReference type="Proteomes" id="UP000238739">
    <property type="component" value="Unassembled WGS sequence"/>
</dbReference>
<feature type="transmembrane region" description="Helical" evidence="1">
    <location>
        <begin position="216"/>
        <end position="236"/>
    </location>
</feature>
<sequence length="244" mass="27916">MRSFSAQLRLHQRVLMDNGSLWGPLLFWLIMLAVNFVAYPQDFVGSLAVLLLGLFVLMTWLTYSYINQLPIGLEKVISLKLRKRRRFYQSLLCYLALIGVFFVILGIGASALGLWLHGARYFSRTLNWWDWFGGFLMLLSVVPVAITTGLIWQRRVLSNRRLAGVLTVLMVVLGTCGEAIVTYWHPYLYMLGLLPPISTIAQLFNTSVHIGILDLCLAWLMSLGYSIFLLMIHQVVLSHRQFLF</sequence>
<evidence type="ECO:0000313" key="3">
    <source>
        <dbReference type="Proteomes" id="UP000238739"/>
    </source>
</evidence>
<evidence type="ECO:0000256" key="1">
    <source>
        <dbReference type="SAM" id="Phobius"/>
    </source>
</evidence>
<name>A0A2N9DSZ6_9LACO</name>
<protein>
    <submittedName>
        <fullName evidence="2">Membrane protein</fullName>
    </submittedName>
</protein>
<keyword evidence="1" id="KW-0472">Membrane</keyword>
<feature type="transmembrane region" description="Helical" evidence="1">
    <location>
        <begin position="128"/>
        <end position="150"/>
    </location>
</feature>
<dbReference type="EMBL" id="OGVC01000001">
    <property type="protein sequence ID" value="SPC35875.1"/>
    <property type="molecule type" value="Genomic_DNA"/>
</dbReference>
<keyword evidence="1" id="KW-0812">Transmembrane</keyword>
<keyword evidence="1" id="KW-1133">Transmembrane helix</keyword>
<feature type="transmembrane region" description="Helical" evidence="1">
    <location>
        <begin position="21"/>
        <end position="39"/>
    </location>
</feature>
<dbReference type="AlphaFoldDB" id="A0A2N9DSZ6"/>
<organism evidence="2 3">
    <name type="scientific">Latilactobacillus fuchuensis</name>
    <dbReference type="NCBI Taxonomy" id="164393"/>
    <lineage>
        <taxon>Bacteria</taxon>
        <taxon>Bacillati</taxon>
        <taxon>Bacillota</taxon>
        <taxon>Bacilli</taxon>
        <taxon>Lactobacillales</taxon>
        <taxon>Lactobacillaceae</taxon>
        <taxon>Latilactobacillus</taxon>
    </lineage>
</organism>
<feature type="transmembrane region" description="Helical" evidence="1">
    <location>
        <begin position="45"/>
        <end position="66"/>
    </location>
</feature>
<feature type="transmembrane region" description="Helical" evidence="1">
    <location>
        <begin position="87"/>
        <end position="116"/>
    </location>
</feature>
<evidence type="ECO:0000313" key="2">
    <source>
        <dbReference type="EMBL" id="SPC35875.1"/>
    </source>
</evidence>
<dbReference type="RefSeq" id="WP_025082758.1">
    <property type="nucleotide sequence ID" value="NZ_CBCPIL010000002.1"/>
</dbReference>
<gene>
    <name evidence="2" type="ORF">LFUMFP_10055</name>
</gene>
<accession>A0A2N9DSZ6</accession>
<feature type="transmembrane region" description="Helical" evidence="1">
    <location>
        <begin position="162"/>
        <end position="181"/>
    </location>
</feature>